<dbReference type="InterPro" id="IPR004158">
    <property type="entry name" value="DUF247_pln"/>
</dbReference>
<proteinExistence type="predicted"/>
<reference evidence="1 2" key="1">
    <citation type="submission" date="2024-02" db="EMBL/GenBank/DDBJ databases">
        <authorList>
            <person name="Vignale AGUSTIN F."/>
            <person name="Sosa J E."/>
            <person name="Modenutti C."/>
        </authorList>
    </citation>
    <scope>NUCLEOTIDE SEQUENCE [LARGE SCALE GENOMIC DNA]</scope>
</reference>
<gene>
    <name evidence="1" type="ORF">ILEXP_LOCUS16595</name>
</gene>
<organism evidence="1 2">
    <name type="scientific">Ilex paraguariensis</name>
    <name type="common">yerba mate</name>
    <dbReference type="NCBI Taxonomy" id="185542"/>
    <lineage>
        <taxon>Eukaryota</taxon>
        <taxon>Viridiplantae</taxon>
        <taxon>Streptophyta</taxon>
        <taxon>Embryophyta</taxon>
        <taxon>Tracheophyta</taxon>
        <taxon>Spermatophyta</taxon>
        <taxon>Magnoliopsida</taxon>
        <taxon>eudicotyledons</taxon>
        <taxon>Gunneridae</taxon>
        <taxon>Pentapetalae</taxon>
        <taxon>asterids</taxon>
        <taxon>campanulids</taxon>
        <taxon>Aquifoliales</taxon>
        <taxon>Aquifoliaceae</taxon>
        <taxon>Ilex</taxon>
    </lineage>
</organism>
<accession>A0ABC8S2S8</accession>
<dbReference type="AlphaFoldDB" id="A0ABC8S2S8"/>
<evidence type="ECO:0000313" key="1">
    <source>
        <dbReference type="EMBL" id="CAK9148632.1"/>
    </source>
</evidence>
<sequence>MASSLGEHRWVHQMEKKFEKELKIDIKCDLPCISRVPQTLRAEKPEAYAPKRIGLGPYHHFRPELYDHMEMREAKCREKKFVTADRIAQFRQLIVGNCGA</sequence>
<protein>
    <submittedName>
        <fullName evidence="1">Uncharacterized protein</fullName>
    </submittedName>
</protein>
<evidence type="ECO:0000313" key="2">
    <source>
        <dbReference type="Proteomes" id="UP001642360"/>
    </source>
</evidence>
<dbReference type="EMBL" id="CAUOFW020001772">
    <property type="protein sequence ID" value="CAK9148632.1"/>
    <property type="molecule type" value="Genomic_DNA"/>
</dbReference>
<dbReference type="Pfam" id="PF03140">
    <property type="entry name" value="DUF247"/>
    <property type="match status" value="1"/>
</dbReference>
<dbReference type="Proteomes" id="UP001642360">
    <property type="component" value="Unassembled WGS sequence"/>
</dbReference>
<comment type="caution">
    <text evidence="1">The sequence shown here is derived from an EMBL/GenBank/DDBJ whole genome shotgun (WGS) entry which is preliminary data.</text>
</comment>
<keyword evidence="2" id="KW-1185">Reference proteome</keyword>
<name>A0ABC8S2S8_9AQUA</name>